<dbReference type="Proteomes" id="UP000001977">
    <property type="component" value="Chromosome"/>
</dbReference>
<dbReference type="CDD" id="cd07012">
    <property type="entry name" value="PBP2_Bug_TTT"/>
    <property type="match status" value="1"/>
</dbReference>
<name>Q2KTZ8_BORA1</name>
<dbReference type="PANTHER" id="PTHR42928:SF5">
    <property type="entry name" value="BLR1237 PROTEIN"/>
    <property type="match status" value="1"/>
</dbReference>
<dbReference type="PIRSF" id="PIRSF017082">
    <property type="entry name" value="YflP"/>
    <property type="match status" value="1"/>
</dbReference>
<dbReference type="InterPro" id="IPR005064">
    <property type="entry name" value="BUG"/>
</dbReference>
<protein>
    <submittedName>
        <fullName evidence="3">Exported protein</fullName>
    </submittedName>
</protein>
<dbReference type="Gene3D" id="3.40.190.10">
    <property type="entry name" value="Periplasmic binding protein-like II"/>
    <property type="match status" value="1"/>
</dbReference>
<dbReference type="HOGENOM" id="CLU_045683_0_2_4"/>
<feature type="chain" id="PRO_5004211477" evidence="2">
    <location>
        <begin position="34"/>
        <end position="334"/>
    </location>
</feature>
<dbReference type="InterPro" id="IPR042100">
    <property type="entry name" value="Bug_dom1"/>
</dbReference>
<dbReference type="Gene3D" id="3.40.190.150">
    <property type="entry name" value="Bordetella uptake gene, domain 1"/>
    <property type="match status" value="1"/>
</dbReference>
<dbReference type="STRING" id="360910.BAV3252"/>
<evidence type="ECO:0000313" key="3">
    <source>
        <dbReference type="EMBL" id="CAJ50862.1"/>
    </source>
</evidence>
<dbReference type="PANTHER" id="PTHR42928">
    <property type="entry name" value="TRICARBOXYLATE-BINDING PROTEIN"/>
    <property type="match status" value="1"/>
</dbReference>
<gene>
    <name evidence="3" type="ordered locus">BAV3252</name>
</gene>
<evidence type="ECO:0000256" key="2">
    <source>
        <dbReference type="SAM" id="SignalP"/>
    </source>
</evidence>
<sequence>VRIAGRIRRKAMTVAAIASLAAAAMAPAAPAFAQDAFPSKPIRLIVGYPPGGSNDIVARIVAVPLSQILGQQVIVENKPGASGVIASTHVSKADPDGYNLLLSSASALVIAPHLMPKKPFDVTKDLVSIGTLGWTPETIVTGPSLNVKDFREFMELAKTREITISSSGNGGLPHLTIELLKQAAGGSKIMHVPYKGAGPAVSDTLAGHVDAVTMDLPAVISFVREGKLKAMAVTSDKRIDFLPEVPTAREQGLPSFSSVNWFGVFAPGGTPDAVVAKIHAAMNQLVQDPKIKEQLTRVAVVPQSSATSKEFADFVAQENLRWADVAKKSGATMD</sequence>
<keyword evidence="4" id="KW-1185">Reference proteome</keyword>
<evidence type="ECO:0000256" key="1">
    <source>
        <dbReference type="ARBA" id="ARBA00006987"/>
    </source>
</evidence>
<organism evidence="3 4">
    <name type="scientific">Bordetella avium (strain 197N)</name>
    <dbReference type="NCBI Taxonomy" id="360910"/>
    <lineage>
        <taxon>Bacteria</taxon>
        <taxon>Pseudomonadati</taxon>
        <taxon>Pseudomonadota</taxon>
        <taxon>Betaproteobacteria</taxon>
        <taxon>Burkholderiales</taxon>
        <taxon>Alcaligenaceae</taxon>
        <taxon>Bordetella</taxon>
    </lineage>
</organism>
<keyword evidence="2" id="KW-0732">Signal</keyword>
<proteinExistence type="inferred from homology"/>
<comment type="similarity">
    <text evidence="1">Belongs to the UPF0065 (bug) family.</text>
</comment>
<feature type="signal peptide" evidence="2">
    <location>
        <begin position="1"/>
        <end position="33"/>
    </location>
</feature>
<dbReference type="KEGG" id="bav:BAV3252"/>
<dbReference type="EMBL" id="AM167904">
    <property type="protein sequence ID" value="CAJ50862.1"/>
    <property type="molecule type" value="Genomic_DNA"/>
</dbReference>
<dbReference type="AlphaFoldDB" id="Q2KTZ8"/>
<dbReference type="eggNOG" id="COG3181">
    <property type="taxonomic scope" value="Bacteria"/>
</dbReference>
<reference evidence="3 4" key="1">
    <citation type="journal article" date="2006" name="J. Bacteriol.">
        <title>Comparison of the genome sequence of the poultry pathogen Bordetella avium with those of B. bronchiseptica, B. pertussis, and B. parapertussis reveals extensive diversity in surface structures associated with host interaction.</title>
        <authorList>
            <person name="Sebaihia M."/>
            <person name="Preston A."/>
            <person name="Maskell D.J."/>
            <person name="Kuzmiak H."/>
            <person name="Connell T.D."/>
            <person name="King N.D."/>
            <person name="Orndorff P.E."/>
            <person name="Miyamoto D.M."/>
            <person name="Thomson N.R."/>
            <person name="Harris D."/>
            <person name="Goble A."/>
            <person name="Lord A."/>
            <person name="Murphy L."/>
            <person name="Quail M.A."/>
            <person name="Rutter S."/>
            <person name="Squares R."/>
            <person name="Squares S."/>
            <person name="Woodward J."/>
            <person name="Parkhill J."/>
            <person name="Temple L.M."/>
        </authorList>
    </citation>
    <scope>NUCLEOTIDE SEQUENCE [LARGE SCALE GENOMIC DNA]</scope>
    <source>
        <strain evidence="3 4">197N</strain>
    </source>
</reference>
<accession>Q2KTZ8</accession>
<dbReference type="Pfam" id="PF03401">
    <property type="entry name" value="TctC"/>
    <property type="match status" value="1"/>
</dbReference>
<feature type="non-terminal residue" evidence="3">
    <location>
        <position position="1"/>
    </location>
</feature>
<dbReference type="SUPFAM" id="SSF53850">
    <property type="entry name" value="Periplasmic binding protein-like II"/>
    <property type="match status" value="1"/>
</dbReference>
<evidence type="ECO:0000313" key="4">
    <source>
        <dbReference type="Proteomes" id="UP000001977"/>
    </source>
</evidence>